<feature type="transmembrane region" description="Helical" evidence="6">
    <location>
        <begin position="271"/>
        <end position="288"/>
    </location>
</feature>
<sequence length="398" mass="41147">MISRPLVALIGGQVCLHACMAGTRMAAPLLALNQGHSTWAVGILLALFGLGPACVALSAGRLADRHGYHRPVAIGVAMVVSGALLALVFQHYLALCVAAVLTGGGTTLGGLSIQRTAGRSASDPTQLKRIFSWLALGPAFSNFFGPLAAGVLIDAAGFRAAFAFLALLPLLTLWWARQVPREPVTPAAGGRRSTLSALDLLRHAPLRRLLVVNWTMSTCWDVHAFVVPILGHERALSASAIGSILGAFAVASVGVRLLIPLVAHRVKEWQVLLGAMAASALVFALYPLSVDAWTMGLCSVLLGTSLGAVQPMVMATLHQVTPHDRQGQALGLRSLTIHASASVMPMLFGAAGAAIGAAPLFWAATALIGVGASRIGGLRRDLEAPSLSPAAPDAAPRG</sequence>
<evidence type="ECO:0000259" key="7">
    <source>
        <dbReference type="PROSITE" id="PS50850"/>
    </source>
</evidence>
<dbReference type="AlphaFoldDB" id="A0A2S5T709"/>
<organism evidence="8 10">
    <name type="scientific">Caldimonas thermodepolymerans</name>
    <dbReference type="NCBI Taxonomy" id="215580"/>
    <lineage>
        <taxon>Bacteria</taxon>
        <taxon>Pseudomonadati</taxon>
        <taxon>Pseudomonadota</taxon>
        <taxon>Betaproteobacteria</taxon>
        <taxon>Burkholderiales</taxon>
        <taxon>Sphaerotilaceae</taxon>
        <taxon>Caldimonas</taxon>
    </lineage>
</organism>
<dbReference type="Proteomes" id="UP000294772">
    <property type="component" value="Unassembled WGS sequence"/>
</dbReference>
<dbReference type="Gene3D" id="1.20.1250.20">
    <property type="entry name" value="MFS general substrate transporter like domains"/>
    <property type="match status" value="1"/>
</dbReference>
<accession>A0A2S5T709</accession>
<comment type="subcellular location">
    <subcellularLocation>
        <location evidence="1">Cell membrane</location>
        <topology evidence="1">Multi-pass membrane protein</topology>
    </subcellularLocation>
</comment>
<evidence type="ECO:0000313" key="10">
    <source>
        <dbReference type="Proteomes" id="UP000239406"/>
    </source>
</evidence>
<dbReference type="SUPFAM" id="SSF103473">
    <property type="entry name" value="MFS general substrate transporter"/>
    <property type="match status" value="1"/>
</dbReference>
<keyword evidence="10" id="KW-1185">Reference proteome</keyword>
<evidence type="ECO:0000256" key="5">
    <source>
        <dbReference type="ARBA" id="ARBA00023136"/>
    </source>
</evidence>
<gene>
    <name evidence="8" type="ORF">C1702_04295</name>
    <name evidence="9" type="ORF">EV676_101313</name>
</gene>
<dbReference type="PROSITE" id="PS50850">
    <property type="entry name" value="MFS"/>
    <property type="match status" value="1"/>
</dbReference>
<dbReference type="RefSeq" id="WP_104356461.1">
    <property type="nucleotide sequence ID" value="NZ_CALFFA010000022.1"/>
</dbReference>
<keyword evidence="2" id="KW-1003">Cell membrane</keyword>
<evidence type="ECO:0000313" key="9">
    <source>
        <dbReference type="EMBL" id="TCP09736.1"/>
    </source>
</evidence>
<evidence type="ECO:0000313" key="11">
    <source>
        <dbReference type="Proteomes" id="UP000294772"/>
    </source>
</evidence>
<reference evidence="9 11" key="2">
    <citation type="submission" date="2019-03" db="EMBL/GenBank/DDBJ databases">
        <title>Genomic Encyclopedia of Type Strains, Phase IV (KMG-IV): sequencing the most valuable type-strain genomes for metagenomic binning, comparative biology and taxonomic classification.</title>
        <authorList>
            <person name="Goeker M."/>
        </authorList>
    </citation>
    <scope>NUCLEOTIDE SEQUENCE [LARGE SCALE GENOMIC DNA]</scope>
    <source>
        <strain evidence="9 11">DSM 15264</strain>
    </source>
</reference>
<keyword evidence="5 6" id="KW-0472">Membrane</keyword>
<feature type="transmembrane region" description="Helical" evidence="6">
    <location>
        <begin position="209"/>
        <end position="230"/>
    </location>
</feature>
<feature type="domain" description="Major facilitator superfamily (MFS) profile" evidence="7">
    <location>
        <begin position="1"/>
        <end position="383"/>
    </location>
</feature>
<proteinExistence type="predicted"/>
<name>A0A2S5T709_9BURK</name>
<evidence type="ECO:0000256" key="4">
    <source>
        <dbReference type="ARBA" id="ARBA00022989"/>
    </source>
</evidence>
<dbReference type="EMBL" id="PSNY01000004">
    <property type="protein sequence ID" value="PPE70770.1"/>
    <property type="molecule type" value="Genomic_DNA"/>
</dbReference>
<evidence type="ECO:0000313" key="8">
    <source>
        <dbReference type="EMBL" id="PPE70770.1"/>
    </source>
</evidence>
<dbReference type="GO" id="GO:0022857">
    <property type="term" value="F:transmembrane transporter activity"/>
    <property type="evidence" value="ECO:0007669"/>
    <property type="project" value="InterPro"/>
</dbReference>
<dbReference type="PANTHER" id="PTHR43124:SF3">
    <property type="entry name" value="CHLORAMPHENICOL EFFLUX PUMP RV0191"/>
    <property type="match status" value="1"/>
</dbReference>
<dbReference type="InterPro" id="IPR020846">
    <property type="entry name" value="MFS_dom"/>
</dbReference>
<dbReference type="Pfam" id="PF07690">
    <property type="entry name" value="MFS_1"/>
    <property type="match status" value="1"/>
</dbReference>
<evidence type="ECO:0000256" key="6">
    <source>
        <dbReference type="SAM" id="Phobius"/>
    </source>
</evidence>
<dbReference type="PANTHER" id="PTHR43124">
    <property type="entry name" value="PURINE EFFLUX PUMP PBUE"/>
    <property type="match status" value="1"/>
</dbReference>
<reference evidence="8 10" key="1">
    <citation type="submission" date="2018-02" db="EMBL/GenBank/DDBJ databases">
        <title>Reclassifiation of [Polyangium] brachysporum DSM 7029 as Guopingzhaonella breviflexa gen. nov., sp. nov., a member of the family Comamonadaceae.</title>
        <authorList>
            <person name="Tang B."/>
        </authorList>
    </citation>
    <scope>NUCLEOTIDE SEQUENCE [LARGE SCALE GENOMIC DNA]</scope>
    <source>
        <strain evidence="8 10">DSM 15344</strain>
    </source>
</reference>
<feature type="transmembrane region" description="Helical" evidence="6">
    <location>
        <begin position="131"/>
        <end position="152"/>
    </location>
</feature>
<feature type="transmembrane region" description="Helical" evidence="6">
    <location>
        <begin position="92"/>
        <end position="111"/>
    </location>
</feature>
<keyword evidence="3 6" id="KW-0812">Transmembrane</keyword>
<keyword evidence="4 6" id="KW-1133">Transmembrane helix</keyword>
<dbReference type="GO" id="GO:0005886">
    <property type="term" value="C:plasma membrane"/>
    <property type="evidence" value="ECO:0007669"/>
    <property type="project" value="UniProtKB-SubCell"/>
</dbReference>
<dbReference type="OrthoDB" id="4822895at2"/>
<feature type="transmembrane region" description="Helical" evidence="6">
    <location>
        <begin position="236"/>
        <end position="259"/>
    </location>
</feature>
<dbReference type="InterPro" id="IPR011701">
    <property type="entry name" value="MFS"/>
</dbReference>
<dbReference type="InterPro" id="IPR050189">
    <property type="entry name" value="MFS_Efflux_Transporters"/>
</dbReference>
<feature type="transmembrane region" description="Helical" evidence="6">
    <location>
        <begin position="37"/>
        <end position="60"/>
    </location>
</feature>
<evidence type="ECO:0000256" key="1">
    <source>
        <dbReference type="ARBA" id="ARBA00004651"/>
    </source>
</evidence>
<feature type="transmembrane region" description="Helical" evidence="6">
    <location>
        <begin position="354"/>
        <end position="372"/>
    </location>
</feature>
<feature type="transmembrane region" description="Helical" evidence="6">
    <location>
        <begin position="158"/>
        <end position="176"/>
    </location>
</feature>
<feature type="transmembrane region" description="Helical" evidence="6">
    <location>
        <begin position="67"/>
        <end position="86"/>
    </location>
</feature>
<dbReference type="EMBL" id="SLXF01000001">
    <property type="protein sequence ID" value="TCP09736.1"/>
    <property type="molecule type" value="Genomic_DNA"/>
</dbReference>
<evidence type="ECO:0000256" key="2">
    <source>
        <dbReference type="ARBA" id="ARBA00022475"/>
    </source>
</evidence>
<dbReference type="InterPro" id="IPR036259">
    <property type="entry name" value="MFS_trans_sf"/>
</dbReference>
<dbReference type="Proteomes" id="UP000239406">
    <property type="component" value="Unassembled WGS sequence"/>
</dbReference>
<evidence type="ECO:0000256" key="3">
    <source>
        <dbReference type="ARBA" id="ARBA00022692"/>
    </source>
</evidence>
<comment type="caution">
    <text evidence="8">The sequence shown here is derived from an EMBL/GenBank/DDBJ whole genome shotgun (WGS) entry which is preliminary data.</text>
</comment>
<protein>
    <submittedName>
        <fullName evidence="9">MFS family arabinose efflux permease</fullName>
    </submittedName>
    <submittedName>
        <fullName evidence="8">MFS transporter</fullName>
    </submittedName>
</protein>